<reference evidence="1" key="1">
    <citation type="submission" date="2023-04" db="EMBL/GenBank/DDBJ databases">
        <title>Ambrosiozyma monospora NBRC 10751.</title>
        <authorList>
            <person name="Ichikawa N."/>
            <person name="Sato H."/>
            <person name="Tonouchi N."/>
        </authorList>
    </citation>
    <scope>NUCLEOTIDE SEQUENCE</scope>
    <source>
        <strain evidence="1">NBRC 10751</strain>
    </source>
</reference>
<comment type="caution">
    <text evidence="1">The sequence shown here is derived from an EMBL/GenBank/DDBJ whole genome shotgun (WGS) entry which is preliminary data.</text>
</comment>
<organism evidence="1 2">
    <name type="scientific">Ambrosiozyma monospora</name>
    <name type="common">Yeast</name>
    <name type="synonym">Endomycopsis monosporus</name>
    <dbReference type="NCBI Taxonomy" id="43982"/>
    <lineage>
        <taxon>Eukaryota</taxon>
        <taxon>Fungi</taxon>
        <taxon>Dikarya</taxon>
        <taxon>Ascomycota</taxon>
        <taxon>Saccharomycotina</taxon>
        <taxon>Pichiomycetes</taxon>
        <taxon>Pichiales</taxon>
        <taxon>Pichiaceae</taxon>
        <taxon>Ambrosiozyma</taxon>
    </lineage>
</organism>
<dbReference type="EMBL" id="BSXS01010936">
    <property type="protein sequence ID" value="GME99311.1"/>
    <property type="molecule type" value="Genomic_DNA"/>
</dbReference>
<gene>
    <name evidence="1" type="ORF">Amon02_001068200</name>
</gene>
<keyword evidence="2" id="KW-1185">Reference proteome</keyword>
<evidence type="ECO:0000313" key="1">
    <source>
        <dbReference type="EMBL" id="GME99311.1"/>
    </source>
</evidence>
<dbReference type="Proteomes" id="UP001165064">
    <property type="component" value="Unassembled WGS sequence"/>
</dbReference>
<protein>
    <submittedName>
        <fullName evidence="1">Unnamed protein product</fullName>
    </submittedName>
</protein>
<proteinExistence type="predicted"/>
<accession>A0ACB5U1C9</accession>
<name>A0ACB5U1C9_AMBMO</name>
<sequence length="352" mass="39339">MKFWRMLAVVTGVYFTILFTQSRAERLDVIAQLKAAQLEQVISDYYYQLYLLSTRDTIESALSAKRAGNVSYSVTNSATDTIFQLLQSSDYLNAAKLYDQDLNSVCTVANNETATNITSDDVLNQLFVLELNKTSLPNGLMDHGSYLYGPIQANGSSFISMTLPVYTNTSVLISTPSLGGYLSMIINIDSMQSITNSTSSSYYTGVEILKSNHALNNWTDIQSFSYVFDTQNYSRPDEAFPLDVYQPADDTWGWSQTTGHYTSVRKPDGQKVALGYSKLSLSYADWLVTVEQTRSKFMSPTIKLTKIMVGVCFGIALVLVILTFPLAHYGVRPIIDLQRATEEITRRRGLKN</sequence>
<evidence type="ECO:0000313" key="2">
    <source>
        <dbReference type="Proteomes" id="UP001165064"/>
    </source>
</evidence>